<dbReference type="AlphaFoldDB" id="A0A9Q0BMN0"/>
<evidence type="ECO:0000313" key="3">
    <source>
        <dbReference type="EMBL" id="KAI8037837.1"/>
    </source>
</evidence>
<feature type="region of interest" description="Disordered" evidence="1">
    <location>
        <begin position="32"/>
        <end position="96"/>
    </location>
</feature>
<proteinExistence type="predicted"/>
<organism evidence="3 4">
    <name type="scientific">Drosophila gunungcola</name>
    <name type="common">fruit fly</name>
    <dbReference type="NCBI Taxonomy" id="103775"/>
    <lineage>
        <taxon>Eukaryota</taxon>
        <taxon>Metazoa</taxon>
        <taxon>Ecdysozoa</taxon>
        <taxon>Arthropoda</taxon>
        <taxon>Hexapoda</taxon>
        <taxon>Insecta</taxon>
        <taxon>Pterygota</taxon>
        <taxon>Neoptera</taxon>
        <taxon>Endopterygota</taxon>
        <taxon>Diptera</taxon>
        <taxon>Brachycera</taxon>
        <taxon>Muscomorpha</taxon>
        <taxon>Ephydroidea</taxon>
        <taxon>Drosophilidae</taxon>
        <taxon>Drosophila</taxon>
        <taxon>Sophophora</taxon>
    </lineage>
</organism>
<keyword evidence="4" id="KW-1185">Reference proteome</keyword>
<sequence>MRACLLLALFGCVILAKVSANFVDIEEFHDSWEDKKIADEKENFAEHEQDDKEEDDSEFQDDLDGSGSQDDDSVDKSKNETEEESNESSPKKQDEE</sequence>
<dbReference type="EMBL" id="JAMKOV010000010">
    <property type="protein sequence ID" value="KAI8037837.1"/>
    <property type="molecule type" value="Genomic_DNA"/>
</dbReference>
<evidence type="ECO:0000256" key="2">
    <source>
        <dbReference type="SAM" id="SignalP"/>
    </source>
</evidence>
<feature type="compositionally biased region" description="Basic and acidic residues" evidence="1">
    <location>
        <begin position="32"/>
        <end position="50"/>
    </location>
</feature>
<feature type="compositionally biased region" description="Acidic residues" evidence="1">
    <location>
        <begin position="51"/>
        <end position="73"/>
    </location>
</feature>
<dbReference type="Proteomes" id="UP001059596">
    <property type="component" value="Unassembled WGS sequence"/>
</dbReference>
<comment type="caution">
    <text evidence="3">The sequence shown here is derived from an EMBL/GenBank/DDBJ whole genome shotgun (WGS) entry which is preliminary data.</text>
</comment>
<reference evidence="3" key="1">
    <citation type="journal article" date="2023" name="Genome Biol. Evol.">
        <title>Long-read-based Genome Assembly of Drosophila gunungcola Reveals Fewer Chemosensory Genes in Flower-breeding Species.</title>
        <authorList>
            <person name="Negi A."/>
            <person name="Liao B.Y."/>
            <person name="Yeh S.D."/>
        </authorList>
    </citation>
    <scope>NUCLEOTIDE SEQUENCE</scope>
    <source>
        <strain evidence="3">Sukarami</strain>
    </source>
</reference>
<evidence type="ECO:0000313" key="4">
    <source>
        <dbReference type="Proteomes" id="UP001059596"/>
    </source>
</evidence>
<gene>
    <name evidence="3" type="ORF">M5D96_009338</name>
</gene>
<accession>A0A9Q0BMN0</accession>
<evidence type="ECO:0000256" key="1">
    <source>
        <dbReference type="SAM" id="MobiDB-lite"/>
    </source>
</evidence>
<name>A0A9Q0BMN0_9MUSC</name>
<keyword evidence="2" id="KW-0732">Signal</keyword>
<feature type="signal peptide" evidence="2">
    <location>
        <begin position="1"/>
        <end position="20"/>
    </location>
</feature>
<feature type="chain" id="PRO_5040265469" evidence="2">
    <location>
        <begin position="21"/>
        <end position="96"/>
    </location>
</feature>
<protein>
    <submittedName>
        <fullName evidence="3">Uncharacterized protein</fullName>
    </submittedName>
</protein>